<proteinExistence type="predicted"/>
<accession>A0A1H8KAZ8</accession>
<sequence length="150" mass="15459">MSWSGSGWYADTLVDALGTSQIGLNLALATHKLALYDNTITPNFATADQSYSATGEIVGTGYTAGGAPITSGTLTVVTATAVYMVWDGNDVQWTGSTLSGVRGGIAYADGLTPKRLILGMDFLTAYATNDGTLLVAFNANGIGRVNVISP</sequence>
<keyword evidence="2" id="KW-1185">Reference proteome</keyword>
<dbReference type="STRING" id="46177.SAMN05660976_08568"/>
<dbReference type="EMBL" id="FOBF01000057">
    <property type="protein sequence ID" value="SEN90133.1"/>
    <property type="molecule type" value="Genomic_DNA"/>
</dbReference>
<dbReference type="Proteomes" id="UP000198953">
    <property type="component" value="Unassembled WGS sequence"/>
</dbReference>
<evidence type="ECO:0000313" key="1">
    <source>
        <dbReference type="EMBL" id="SEN90133.1"/>
    </source>
</evidence>
<dbReference type="RefSeq" id="WP_091106173.1">
    <property type="nucleotide sequence ID" value="NZ_FOBF01000057.1"/>
</dbReference>
<name>A0A1H8KAZ8_9ACTN</name>
<evidence type="ECO:0000313" key="2">
    <source>
        <dbReference type="Proteomes" id="UP000198953"/>
    </source>
</evidence>
<dbReference type="AlphaFoldDB" id="A0A1H8KAZ8"/>
<reference evidence="1 2" key="1">
    <citation type="submission" date="2016-10" db="EMBL/GenBank/DDBJ databases">
        <authorList>
            <person name="de Groot N.N."/>
        </authorList>
    </citation>
    <scope>NUCLEOTIDE SEQUENCE [LARGE SCALE GENOMIC DNA]</scope>
    <source>
        <strain evidence="1 2">DSM 43357</strain>
    </source>
</reference>
<organism evidence="1 2">
    <name type="scientific">Nonomuraea pusilla</name>
    <dbReference type="NCBI Taxonomy" id="46177"/>
    <lineage>
        <taxon>Bacteria</taxon>
        <taxon>Bacillati</taxon>
        <taxon>Actinomycetota</taxon>
        <taxon>Actinomycetes</taxon>
        <taxon>Streptosporangiales</taxon>
        <taxon>Streptosporangiaceae</taxon>
        <taxon>Nonomuraea</taxon>
    </lineage>
</organism>
<dbReference type="OrthoDB" id="3539310at2"/>
<protein>
    <submittedName>
        <fullName evidence="1">Uncharacterized protein</fullName>
    </submittedName>
</protein>
<gene>
    <name evidence="1" type="ORF">SAMN05660976_08568</name>
</gene>